<keyword evidence="5 7" id="KW-1133">Transmembrane helix</keyword>
<dbReference type="Proteomes" id="UP001201449">
    <property type="component" value="Unassembled WGS sequence"/>
</dbReference>
<comment type="caution">
    <text evidence="8">The sequence shown here is derived from an EMBL/GenBank/DDBJ whole genome shotgun (WGS) entry which is preliminary data.</text>
</comment>
<dbReference type="Pfam" id="PF07681">
    <property type="entry name" value="DoxX"/>
    <property type="match status" value="1"/>
</dbReference>
<gene>
    <name evidence="8" type="ORF">L0U89_14625</name>
</gene>
<dbReference type="InterPro" id="IPR051907">
    <property type="entry name" value="DoxX-like_oxidoreductase"/>
</dbReference>
<name>A0ABS9BXC9_9BACT</name>
<protein>
    <submittedName>
        <fullName evidence="8">DoxX family protein</fullName>
    </submittedName>
</protein>
<evidence type="ECO:0000256" key="2">
    <source>
        <dbReference type="ARBA" id="ARBA00006679"/>
    </source>
</evidence>
<organism evidence="8 9">
    <name type="scientific">Mariniradius sediminis</name>
    <dbReference type="NCBI Taxonomy" id="2909237"/>
    <lineage>
        <taxon>Bacteria</taxon>
        <taxon>Pseudomonadati</taxon>
        <taxon>Bacteroidota</taxon>
        <taxon>Cytophagia</taxon>
        <taxon>Cytophagales</taxon>
        <taxon>Cyclobacteriaceae</taxon>
        <taxon>Mariniradius</taxon>
    </lineage>
</organism>
<keyword evidence="3" id="KW-1003">Cell membrane</keyword>
<comment type="similarity">
    <text evidence="2">Belongs to the DoxX family.</text>
</comment>
<sequence length="149" mass="16470">MKNFVDWLLSRNTNTESLSDFGKVLLRVGVALPMSIRHGWPTLANWWRGEISYPDPLGLGQNLTMVMMGSLEAVATLMIVVGILARPASLMLAVGFSVAVLVVHGADDFGTKELPYLYMVAYWAIFLIGPGKFSVDYWLFGKKADRSIS</sequence>
<keyword evidence="6 7" id="KW-0472">Membrane</keyword>
<comment type="subcellular location">
    <subcellularLocation>
        <location evidence="1">Cell membrane</location>
        <topology evidence="1">Multi-pass membrane protein</topology>
    </subcellularLocation>
</comment>
<dbReference type="PANTHER" id="PTHR33452:SF1">
    <property type="entry name" value="INNER MEMBRANE PROTEIN YPHA-RELATED"/>
    <property type="match status" value="1"/>
</dbReference>
<evidence type="ECO:0000256" key="4">
    <source>
        <dbReference type="ARBA" id="ARBA00022692"/>
    </source>
</evidence>
<keyword evidence="9" id="KW-1185">Reference proteome</keyword>
<proteinExistence type="inferred from homology"/>
<evidence type="ECO:0000313" key="9">
    <source>
        <dbReference type="Proteomes" id="UP001201449"/>
    </source>
</evidence>
<feature type="transmembrane region" description="Helical" evidence="7">
    <location>
        <begin position="63"/>
        <end position="81"/>
    </location>
</feature>
<evidence type="ECO:0000256" key="5">
    <source>
        <dbReference type="ARBA" id="ARBA00022989"/>
    </source>
</evidence>
<evidence type="ECO:0000256" key="3">
    <source>
        <dbReference type="ARBA" id="ARBA00022475"/>
    </source>
</evidence>
<keyword evidence="4 7" id="KW-0812">Transmembrane</keyword>
<dbReference type="EMBL" id="JAKEVZ010000011">
    <property type="protein sequence ID" value="MCF1752295.1"/>
    <property type="molecule type" value="Genomic_DNA"/>
</dbReference>
<evidence type="ECO:0000256" key="6">
    <source>
        <dbReference type="ARBA" id="ARBA00023136"/>
    </source>
</evidence>
<evidence type="ECO:0000256" key="7">
    <source>
        <dbReference type="SAM" id="Phobius"/>
    </source>
</evidence>
<evidence type="ECO:0000313" key="8">
    <source>
        <dbReference type="EMBL" id="MCF1752295.1"/>
    </source>
</evidence>
<evidence type="ECO:0000256" key="1">
    <source>
        <dbReference type="ARBA" id="ARBA00004651"/>
    </source>
</evidence>
<dbReference type="RefSeq" id="WP_234862191.1">
    <property type="nucleotide sequence ID" value="NZ_JAKEVZ010000011.1"/>
</dbReference>
<reference evidence="8 9" key="1">
    <citation type="submission" date="2022-01" db="EMBL/GenBank/DDBJ databases">
        <title>Mariniradius saccharolyticus sp. nov., isolated from sediment of a river.</title>
        <authorList>
            <person name="Liu H."/>
        </authorList>
    </citation>
    <scope>NUCLEOTIDE SEQUENCE [LARGE SCALE GENOMIC DNA]</scope>
    <source>
        <strain evidence="8 9">RY-2</strain>
    </source>
</reference>
<dbReference type="InterPro" id="IPR032808">
    <property type="entry name" value="DoxX"/>
</dbReference>
<feature type="transmembrane region" description="Helical" evidence="7">
    <location>
        <begin position="88"/>
        <end position="106"/>
    </location>
</feature>
<dbReference type="PANTHER" id="PTHR33452">
    <property type="entry name" value="OXIDOREDUCTASE CATD-RELATED"/>
    <property type="match status" value="1"/>
</dbReference>
<feature type="transmembrane region" description="Helical" evidence="7">
    <location>
        <begin position="118"/>
        <end position="140"/>
    </location>
</feature>
<accession>A0ABS9BXC9</accession>